<keyword evidence="2" id="KW-1185">Reference proteome</keyword>
<dbReference type="EMBL" id="CP002568">
    <property type="protein sequence ID" value="ADZ70861.1"/>
    <property type="molecule type" value="Genomic_DNA"/>
</dbReference>
<dbReference type="HOGENOM" id="CLU_1650568_0_0_5"/>
<proteinExistence type="predicted"/>
<protein>
    <submittedName>
        <fullName evidence="1">Uncharacterized protein</fullName>
    </submittedName>
</protein>
<dbReference type="Proteomes" id="UP000008130">
    <property type="component" value="Chromosome"/>
</dbReference>
<dbReference type="KEGG" id="pgv:SL003B_2437"/>
<gene>
    <name evidence="1" type="ordered locus">SL003B_2437</name>
</gene>
<evidence type="ECO:0000313" key="2">
    <source>
        <dbReference type="Proteomes" id="UP000008130"/>
    </source>
</evidence>
<accession>F2J1R1</accession>
<name>F2J1R1_POLGS</name>
<organism evidence="1 2">
    <name type="scientific">Polymorphum gilvum (strain LMG 25793 / CGMCC 1.9160 / SL003B-26A1)</name>
    <dbReference type="NCBI Taxonomy" id="991905"/>
    <lineage>
        <taxon>Bacteria</taxon>
        <taxon>Pseudomonadati</taxon>
        <taxon>Pseudomonadota</taxon>
        <taxon>Alphaproteobacteria</taxon>
        <taxon>Rhodobacterales</taxon>
        <taxon>Paracoccaceae</taxon>
        <taxon>Polymorphum</taxon>
    </lineage>
</organism>
<dbReference type="AlphaFoldDB" id="F2J1R1"/>
<reference evidence="1 2" key="1">
    <citation type="journal article" date="2011" name="J. Bacteriol.">
        <title>Complete genome sequence of Polymorphum gilvum SL003B-26A1T, a crude oil-degrading bacterium from oil-polluted saline soil.</title>
        <authorList>
            <person name="Li S.G."/>
            <person name="Tang Y.Q."/>
            <person name="Nie Y."/>
            <person name="Cai M."/>
            <person name="Wu X.L."/>
        </authorList>
    </citation>
    <scope>NUCLEOTIDE SEQUENCE [LARGE SCALE GENOMIC DNA]</scope>
    <source>
        <strain evidence="2">LMG 25793 / CGMCC 1.9160 / SL003B-26A1</strain>
    </source>
</reference>
<evidence type="ECO:0000313" key="1">
    <source>
        <dbReference type="EMBL" id="ADZ70861.1"/>
    </source>
</evidence>
<sequence>MEPRPALGPVRPPAAATLVAFALVRTRLRRRFRLRPGCRSTCLGPLGAGRLAPPALAFRPRLQALLRRDRGPCRVRDTPPGPGRLLTRVFHFNASLRWHAGAARAQQNIVGRTVTGCSVGAKRTDCRCRRAAQTCALLTIHRRAQRNRPAPVASFVRLAV</sequence>